<keyword evidence="8 9" id="KW-0472">Membrane</keyword>
<evidence type="ECO:0000256" key="3">
    <source>
        <dbReference type="ARBA" id="ARBA00007520"/>
    </source>
</evidence>
<keyword evidence="5" id="KW-1003">Cell membrane</keyword>
<name>A0A5B8M0L3_9MICO</name>
<dbReference type="GO" id="GO:1990961">
    <property type="term" value="P:xenobiotic detoxification by transmembrane export across the plasma membrane"/>
    <property type="evidence" value="ECO:0007669"/>
    <property type="project" value="InterPro"/>
</dbReference>
<comment type="subcellular location">
    <subcellularLocation>
        <location evidence="1">Cell membrane</location>
        <topology evidence="1">Multi-pass membrane protein</topology>
    </subcellularLocation>
</comment>
<comment type="similarity">
    <text evidence="3">Belongs to the major facilitator superfamily. TCR/Tet family.</text>
</comment>
<feature type="transmembrane region" description="Helical" evidence="9">
    <location>
        <begin position="316"/>
        <end position="335"/>
    </location>
</feature>
<keyword evidence="12" id="KW-1185">Reference proteome</keyword>
<sequence>MPNDEPHGADAPPRAHGAAGVGVSVVLSLLAVFGPISMDLYLPVLPQLAHQLQSTTSAAQLTITACLLGLAFGQVIAGPLSDRFGRRRPMIAGVALFVIASMLCAAAPDVTVLVLLRLLQGLAGGVGIVIAQATGRDLYVGGTLIRYYGRLTVIAGLAAIVGPVIGGLLASAVDWRGVFVFLGIVGALILTAGFVLFRETLPREQRSTHGLHGVARSFAALLSDRLFLGMLLLGAFLNAAIFAYLSGATFLLQEVYGLTPQGYSLAFALNSTGFMVCGFLAGRAAERWGERLVVGVGLALCVVGSTGLVMTGLLRWPAIGVILSLLLMVSGVATTTPPATALALRRYPHIAGTAASLLGVARYLFGAISAPLVGLGPQGTALPLGIVTFSSVVLALAAFLILGRAGTAQPSRTTPIRQGDPA</sequence>
<dbReference type="InterPro" id="IPR005829">
    <property type="entry name" value="Sugar_transporter_CS"/>
</dbReference>
<keyword evidence="7 9" id="KW-1133">Transmembrane helix</keyword>
<feature type="transmembrane region" description="Helical" evidence="9">
    <location>
        <begin position="178"/>
        <end position="197"/>
    </location>
</feature>
<dbReference type="InterPro" id="IPR004812">
    <property type="entry name" value="Efflux_drug-R_Bcr/CmlA"/>
</dbReference>
<feature type="transmembrane region" description="Helical" evidence="9">
    <location>
        <begin position="58"/>
        <end position="77"/>
    </location>
</feature>
<dbReference type="PROSITE" id="PS00216">
    <property type="entry name" value="SUGAR_TRANSPORT_1"/>
    <property type="match status" value="1"/>
</dbReference>
<dbReference type="PANTHER" id="PTHR23502">
    <property type="entry name" value="MAJOR FACILITATOR SUPERFAMILY"/>
    <property type="match status" value="1"/>
</dbReference>
<protein>
    <submittedName>
        <fullName evidence="11">Multidrug effflux MFS transporter</fullName>
    </submittedName>
</protein>
<evidence type="ECO:0000313" key="11">
    <source>
        <dbReference type="EMBL" id="QDZ13479.1"/>
    </source>
</evidence>
<evidence type="ECO:0000313" key="12">
    <source>
        <dbReference type="Proteomes" id="UP000320216"/>
    </source>
</evidence>
<dbReference type="NCBIfam" id="TIGR00710">
    <property type="entry name" value="efflux_Bcr_CflA"/>
    <property type="match status" value="1"/>
</dbReference>
<comment type="similarity">
    <text evidence="2">Belongs to the major facilitator superfamily. Bcr/CmlA family.</text>
</comment>
<feature type="transmembrane region" description="Helical" evidence="9">
    <location>
        <begin position="380"/>
        <end position="402"/>
    </location>
</feature>
<evidence type="ECO:0000256" key="9">
    <source>
        <dbReference type="SAM" id="Phobius"/>
    </source>
</evidence>
<accession>A0A5B8M0L3</accession>
<feature type="transmembrane region" description="Helical" evidence="9">
    <location>
        <begin position="114"/>
        <end position="135"/>
    </location>
</feature>
<evidence type="ECO:0000256" key="1">
    <source>
        <dbReference type="ARBA" id="ARBA00004651"/>
    </source>
</evidence>
<dbReference type="InterPro" id="IPR036259">
    <property type="entry name" value="MFS_trans_sf"/>
</dbReference>
<feature type="transmembrane region" description="Helical" evidence="9">
    <location>
        <begin position="226"/>
        <end position="245"/>
    </location>
</feature>
<dbReference type="Gene3D" id="1.20.1720.10">
    <property type="entry name" value="Multidrug resistance protein D"/>
    <property type="match status" value="1"/>
</dbReference>
<dbReference type="InterPro" id="IPR001958">
    <property type="entry name" value="Tet-R_TetA/multi-R_MdtG-like"/>
</dbReference>
<evidence type="ECO:0000256" key="5">
    <source>
        <dbReference type="ARBA" id="ARBA00022475"/>
    </source>
</evidence>
<dbReference type="AlphaFoldDB" id="A0A5B8M0L3"/>
<dbReference type="GO" id="GO:0005886">
    <property type="term" value="C:plasma membrane"/>
    <property type="evidence" value="ECO:0007669"/>
    <property type="project" value="UniProtKB-SubCell"/>
</dbReference>
<dbReference type="Proteomes" id="UP000320216">
    <property type="component" value="Chromosome"/>
</dbReference>
<evidence type="ECO:0000256" key="2">
    <source>
        <dbReference type="ARBA" id="ARBA00006236"/>
    </source>
</evidence>
<dbReference type="PANTHER" id="PTHR23502:SF132">
    <property type="entry name" value="POLYAMINE TRANSPORTER 2-RELATED"/>
    <property type="match status" value="1"/>
</dbReference>
<dbReference type="GO" id="GO:0042910">
    <property type="term" value="F:xenobiotic transmembrane transporter activity"/>
    <property type="evidence" value="ECO:0007669"/>
    <property type="project" value="InterPro"/>
</dbReference>
<feature type="transmembrane region" description="Helical" evidence="9">
    <location>
        <begin position="89"/>
        <end position="108"/>
    </location>
</feature>
<feature type="transmembrane region" description="Helical" evidence="9">
    <location>
        <begin position="265"/>
        <end position="285"/>
    </location>
</feature>
<evidence type="ECO:0000256" key="6">
    <source>
        <dbReference type="ARBA" id="ARBA00022692"/>
    </source>
</evidence>
<dbReference type="RefSeq" id="WP_146317437.1">
    <property type="nucleotide sequence ID" value="NZ_CP042305.1"/>
</dbReference>
<keyword evidence="6 9" id="KW-0812">Transmembrane</keyword>
<feature type="transmembrane region" description="Helical" evidence="9">
    <location>
        <begin position="292"/>
        <end position="310"/>
    </location>
</feature>
<evidence type="ECO:0000256" key="4">
    <source>
        <dbReference type="ARBA" id="ARBA00022448"/>
    </source>
</evidence>
<dbReference type="PROSITE" id="PS50850">
    <property type="entry name" value="MFS"/>
    <property type="match status" value="1"/>
</dbReference>
<dbReference type="KEGG" id="huw:FPZ11_00450"/>
<evidence type="ECO:0000256" key="7">
    <source>
        <dbReference type="ARBA" id="ARBA00022989"/>
    </source>
</evidence>
<organism evidence="11 12">
    <name type="scientific">Humibacter ginsenosidimutans</name>
    <dbReference type="NCBI Taxonomy" id="2599293"/>
    <lineage>
        <taxon>Bacteria</taxon>
        <taxon>Bacillati</taxon>
        <taxon>Actinomycetota</taxon>
        <taxon>Actinomycetes</taxon>
        <taxon>Micrococcales</taxon>
        <taxon>Microbacteriaceae</taxon>
        <taxon>Humibacter</taxon>
    </lineage>
</organism>
<dbReference type="PRINTS" id="PR01035">
    <property type="entry name" value="TCRTETA"/>
</dbReference>
<feature type="transmembrane region" description="Helical" evidence="9">
    <location>
        <begin position="347"/>
        <end position="368"/>
    </location>
</feature>
<dbReference type="EMBL" id="CP042305">
    <property type="protein sequence ID" value="QDZ13479.1"/>
    <property type="molecule type" value="Genomic_DNA"/>
</dbReference>
<dbReference type="Pfam" id="PF07690">
    <property type="entry name" value="MFS_1"/>
    <property type="match status" value="1"/>
</dbReference>
<proteinExistence type="inferred from homology"/>
<dbReference type="InterPro" id="IPR020846">
    <property type="entry name" value="MFS_dom"/>
</dbReference>
<evidence type="ECO:0000259" key="10">
    <source>
        <dbReference type="PROSITE" id="PS50850"/>
    </source>
</evidence>
<gene>
    <name evidence="11" type="ORF">FPZ11_00450</name>
</gene>
<dbReference type="FunFam" id="1.20.1720.10:FF:000005">
    <property type="entry name" value="Bcr/CflA family efflux transporter"/>
    <property type="match status" value="1"/>
</dbReference>
<dbReference type="SUPFAM" id="SSF103473">
    <property type="entry name" value="MFS general substrate transporter"/>
    <property type="match status" value="1"/>
</dbReference>
<keyword evidence="4" id="KW-0813">Transport</keyword>
<evidence type="ECO:0000256" key="8">
    <source>
        <dbReference type="ARBA" id="ARBA00023136"/>
    </source>
</evidence>
<feature type="transmembrane region" description="Helical" evidence="9">
    <location>
        <begin position="147"/>
        <end position="172"/>
    </location>
</feature>
<dbReference type="CDD" id="cd17320">
    <property type="entry name" value="MFS_MdfA_MDR_like"/>
    <property type="match status" value="1"/>
</dbReference>
<reference evidence="11 12" key="1">
    <citation type="submission" date="2019-07" db="EMBL/GenBank/DDBJ databases">
        <title>Full genome sequence of Humibacter sp. WJ7-1.</title>
        <authorList>
            <person name="Im W.-T."/>
        </authorList>
    </citation>
    <scope>NUCLEOTIDE SEQUENCE [LARGE SCALE GENOMIC DNA]</scope>
    <source>
        <strain evidence="11 12">WJ7-1</strain>
    </source>
</reference>
<dbReference type="OrthoDB" id="9814303at2"/>
<feature type="domain" description="Major facilitator superfamily (MFS) profile" evidence="10">
    <location>
        <begin position="23"/>
        <end position="406"/>
    </location>
</feature>
<dbReference type="InterPro" id="IPR011701">
    <property type="entry name" value="MFS"/>
</dbReference>
<feature type="transmembrane region" description="Helical" evidence="9">
    <location>
        <begin position="18"/>
        <end position="38"/>
    </location>
</feature>